<feature type="domain" description="ABC transporter" evidence="5">
    <location>
        <begin position="1"/>
        <end position="228"/>
    </location>
</feature>
<dbReference type="Pfam" id="PF13732">
    <property type="entry name" value="DrrA1-3_C"/>
    <property type="match status" value="1"/>
</dbReference>
<sequence length="297" mass="33603">MKVENITKKYGDFIAVDNLSFEVPPGEIFGLIGQNGAGKTTTFRMILGLLEPSSGTIKWDSGNKGNLGSSNIGYLPEERGMYPKLSVEKQILLFGRLKGKEKNVLKDEITYWLKKFELEDKRKSLTETLSKGNQQKVQLILSLIHKPKLLILDEPFSGLDPINANLLKESIILLKEMGTTIIFSSHRMDHVEELCNNICLLRKGKSLYSGSIDKLKESFGKVNLTIRGPFSKEELSVLPGVINITKQKNYYHMLLENESVAPNIFNYVTQKGFIERFSLDYLSLEDIFKIKVGEKHV</sequence>
<dbReference type="AlphaFoldDB" id="A0ABD7DPI6"/>
<geneLocation type="plasmid" evidence="6 7">
    <name>pVKMB-370_2</name>
</geneLocation>
<evidence type="ECO:0000256" key="3">
    <source>
        <dbReference type="ARBA" id="ARBA00022741"/>
    </source>
</evidence>
<proteinExistence type="inferred from homology"/>
<dbReference type="InterPro" id="IPR025302">
    <property type="entry name" value="DrrA1/2-like_C"/>
</dbReference>
<name>A0ABD7DPI6_BACCE</name>
<dbReference type="InterPro" id="IPR017871">
    <property type="entry name" value="ABC_transporter-like_CS"/>
</dbReference>
<dbReference type="PROSITE" id="PS00211">
    <property type="entry name" value="ABC_TRANSPORTER_1"/>
    <property type="match status" value="1"/>
</dbReference>
<evidence type="ECO:0000259" key="5">
    <source>
        <dbReference type="PROSITE" id="PS50893"/>
    </source>
</evidence>
<evidence type="ECO:0000313" key="7">
    <source>
        <dbReference type="Proteomes" id="UP000663613"/>
    </source>
</evidence>
<gene>
    <name evidence="6" type="ORF">JTF64_29370</name>
</gene>
<dbReference type="GO" id="GO:0005524">
    <property type="term" value="F:ATP binding"/>
    <property type="evidence" value="ECO:0007669"/>
    <property type="project" value="UniProtKB-KW"/>
</dbReference>
<dbReference type="SUPFAM" id="SSF52540">
    <property type="entry name" value="P-loop containing nucleoside triphosphate hydrolases"/>
    <property type="match status" value="1"/>
</dbReference>
<keyword evidence="3" id="KW-0547">Nucleotide-binding</keyword>
<organism evidence="6 7">
    <name type="scientific">Bacillus cereus</name>
    <dbReference type="NCBI Taxonomy" id="1396"/>
    <lineage>
        <taxon>Bacteria</taxon>
        <taxon>Bacillati</taxon>
        <taxon>Bacillota</taxon>
        <taxon>Bacilli</taxon>
        <taxon>Bacillales</taxon>
        <taxon>Bacillaceae</taxon>
        <taxon>Bacillus</taxon>
        <taxon>Bacillus cereus group</taxon>
    </lineage>
</organism>
<dbReference type="PANTHER" id="PTHR42711:SF5">
    <property type="entry name" value="ABC TRANSPORTER ATP-BINDING PROTEIN NATA"/>
    <property type="match status" value="1"/>
</dbReference>
<keyword evidence="6" id="KW-0614">Plasmid</keyword>
<evidence type="ECO:0000256" key="2">
    <source>
        <dbReference type="ARBA" id="ARBA00022448"/>
    </source>
</evidence>
<dbReference type="RefSeq" id="WP_098832599.1">
    <property type="nucleotide sequence ID" value="NZ_CP070341.1"/>
</dbReference>
<dbReference type="Gene3D" id="3.40.50.300">
    <property type="entry name" value="P-loop containing nucleotide triphosphate hydrolases"/>
    <property type="match status" value="1"/>
</dbReference>
<keyword evidence="4 6" id="KW-0067">ATP-binding</keyword>
<dbReference type="PROSITE" id="PS50893">
    <property type="entry name" value="ABC_TRANSPORTER_2"/>
    <property type="match status" value="1"/>
</dbReference>
<dbReference type="Proteomes" id="UP000663613">
    <property type="component" value="Plasmid pVKMB-370_2"/>
</dbReference>
<evidence type="ECO:0000256" key="4">
    <source>
        <dbReference type="ARBA" id="ARBA00022840"/>
    </source>
</evidence>
<dbReference type="InterPro" id="IPR027417">
    <property type="entry name" value="P-loop_NTPase"/>
</dbReference>
<reference evidence="6 7" key="1">
    <citation type="submission" date="2021-02" db="EMBL/GenBank/DDBJ databases">
        <title>Bacillus cereus VKM B-370.</title>
        <authorList>
            <person name="Kazantseva O.A."/>
            <person name="Piligrimova E.G."/>
            <person name="Buzikov R.M."/>
            <person name="Shadrin A.M."/>
        </authorList>
    </citation>
    <scope>NUCLEOTIDE SEQUENCE [LARGE SCALE GENOMIC DNA]</scope>
    <source>
        <strain evidence="6 7">VKM B-370</strain>
        <plasmid evidence="6 7">pVKMB-370_2</plasmid>
    </source>
</reference>
<dbReference type="Pfam" id="PF00005">
    <property type="entry name" value="ABC_tran"/>
    <property type="match status" value="1"/>
</dbReference>
<dbReference type="InterPro" id="IPR003439">
    <property type="entry name" value="ABC_transporter-like_ATP-bd"/>
</dbReference>
<accession>A0ABD7DPI6</accession>
<protein>
    <submittedName>
        <fullName evidence="6">ABC transporter ATP-binding protein</fullName>
    </submittedName>
</protein>
<dbReference type="PANTHER" id="PTHR42711">
    <property type="entry name" value="ABC TRANSPORTER ATP-BINDING PROTEIN"/>
    <property type="match status" value="1"/>
</dbReference>
<evidence type="ECO:0000313" key="6">
    <source>
        <dbReference type="EMBL" id="QRY18636.1"/>
    </source>
</evidence>
<dbReference type="InterPro" id="IPR003593">
    <property type="entry name" value="AAA+_ATPase"/>
</dbReference>
<keyword evidence="2" id="KW-0813">Transport</keyword>
<dbReference type="SMART" id="SM00382">
    <property type="entry name" value="AAA"/>
    <property type="match status" value="1"/>
</dbReference>
<dbReference type="InterPro" id="IPR050763">
    <property type="entry name" value="ABC_transporter_ATP-binding"/>
</dbReference>
<evidence type="ECO:0000256" key="1">
    <source>
        <dbReference type="ARBA" id="ARBA00005417"/>
    </source>
</evidence>
<comment type="similarity">
    <text evidence="1">Belongs to the ABC transporter superfamily.</text>
</comment>
<dbReference type="EMBL" id="CP070341">
    <property type="protein sequence ID" value="QRY18636.1"/>
    <property type="molecule type" value="Genomic_DNA"/>
</dbReference>